<dbReference type="KEGG" id="crie:AK829_11170"/>
<dbReference type="Proteomes" id="UP000060016">
    <property type="component" value="Chromosome"/>
</dbReference>
<dbReference type="AlphaFoldDB" id="A0A0K1REG4"/>
<sequence>MYKVFVVGCGGSGAKTMSYMMDELKATLEKQAPQWWAKNKRLPDAWKFVSIDAPLVPEVVENSKLPSVTEAGGDYVACGSNAGLPSVRQNIAASASSEAKLGTLANWALKDHTLDNLNVARGAGQYRGVGRILILNRLKEVNAQLNRSWAEVISAETDADLAAIAAETGQSKETDGPIVFIISSMAGGSGASMAVDVCRLVSALPGIDNGGVGLYMVTPDVFTGGADAPMDKMAGTNPNALAMFAELAAGQAGAGSQTDAATYQALGLNIPVNSLPVGRIFPVGRTVGTDDRITEIGNGTPSDIYRSLGLGLASLFTDHQAMANYVAHIMNNPQSKRSPMYGWGAVEYPFVPWSTFGYGRVAMGRERYAEYSAQRLARWAVDHITSGHFDRQEIGKDEAQQLRDRVESNWAGFRDNMGTVLPLTSDPMEWIGRNFGGVINDWVAGKVSAIAQSIPNANKQKGNEWLAVVERELGNASQRINAEFTRDQRSERPFYGALVEWAGPEALQRRLLDQLRHEVGKHGAAYAQELLHRLQGELKNTTVPKLEQYQVQPWITLDGRLRDRISGLGRIPDSTEYLQLIRTAIDPALRQFAVAFIASQIAELLRSFDNDFIKALDAEITRQRDELRSQRMVTSDPEMGISRLETIYPSLWPAEGDGAVDSRFGAPATEASITPIDEFKDRFEEHIQNARPNGGDDTVSFDTGLGQAGRAVVSGDWHQGADPDPAPRDLLSVRDGMWWIPQQHTVNPHTGERVDYRKPRFDFKIGSKEVLERSRKFINRTGTSFATFVSESLADYVDADGHPAHERARREDLLEQKFSLALELALPLAQVDKAVLQELLGTSVAYDFVFTTIPFKNHPLERRMKDALTAFKGGAANIDSHKSLGDAFGNNGGLREISITGSFEKYPPVVFSSVLPRAAAQWDAYSTPTDRDEFWRMRRARPLSAALPMSDIERGAMIRGYFVGKLTGRIYHSEEVRATADNDPIQIYDVRTNSQTRDKWLTIATPLLTPPHALGHRRNYLPAILENATMAWAKIAQPPVMGSIQPYLALRALWDEGDMPTQWRPQAGLYGDNQIVNHTSGQDVLRHWLWSGQRPNGEFLMVEGTGPNVTPEQRLAAAKEWLQKERELAVAYSPAKAGSGDGFLGGQTENPYGDIRDMQIAYALPLFADLAPDYIAAIDDLLVSLDWAFSSGDPRASQQFQPQPTQPTPPTGQAFDGGGAMPQMPGLD</sequence>
<reference evidence="2 3" key="1">
    <citation type="submission" date="2015-08" db="EMBL/GenBank/DDBJ databases">
        <authorList>
            <person name="Babu N.S."/>
            <person name="Beckwith C.J."/>
            <person name="Beseler K.G."/>
            <person name="Brison A."/>
            <person name="Carone J.V."/>
            <person name="Caskin T.P."/>
            <person name="Diamond M."/>
            <person name="Durham M.E."/>
            <person name="Foxe J.M."/>
            <person name="Go M."/>
            <person name="Henderson B.A."/>
            <person name="Jones I.B."/>
            <person name="McGettigan J.A."/>
            <person name="Micheletti S.J."/>
            <person name="Nasrallah M.E."/>
            <person name="Ortiz D."/>
            <person name="Piller C.R."/>
            <person name="Privatt S.R."/>
            <person name="Schneider S.L."/>
            <person name="Sharp S."/>
            <person name="Smith T.C."/>
            <person name="Stanton J.D."/>
            <person name="Ullery H.E."/>
            <person name="Wilson R.J."/>
            <person name="Serrano M.G."/>
            <person name="Buck G."/>
            <person name="Lee V."/>
            <person name="Wang Y."/>
            <person name="Carvalho R."/>
            <person name="Voegtly L."/>
            <person name="Shi R."/>
            <person name="Duckworth R."/>
            <person name="Johnson A."/>
            <person name="Loviza R."/>
            <person name="Walstead R."/>
            <person name="Shah Z."/>
            <person name="Kiflezghi M."/>
            <person name="Wade K."/>
            <person name="Ball S.L."/>
            <person name="Bradley K.W."/>
            <person name="Asai D.J."/>
            <person name="Bowman C.A."/>
            <person name="Russell D.A."/>
            <person name="Pope W.H."/>
            <person name="Jacobs-Sera D."/>
            <person name="Hendrix R.W."/>
            <person name="Hatfull G.F."/>
        </authorList>
    </citation>
    <scope>NUCLEOTIDE SEQUENCE [LARGE SCALE GENOMIC DNA]</scope>
    <source>
        <strain evidence="2 3">PUDD_83A45</strain>
    </source>
</reference>
<feature type="region of interest" description="Disordered" evidence="1">
    <location>
        <begin position="1193"/>
        <end position="1228"/>
    </location>
</feature>
<dbReference type="InterPro" id="IPR025904">
    <property type="entry name" value="Tubulin-like"/>
</dbReference>
<protein>
    <recommendedName>
        <fullName evidence="4">Tubulin-like protein</fullName>
    </recommendedName>
</protein>
<dbReference type="RefSeq" id="WP_052205929.1">
    <property type="nucleotide sequence ID" value="NZ_CP012342.1"/>
</dbReference>
<evidence type="ECO:0000313" key="3">
    <source>
        <dbReference type="Proteomes" id="UP000060016"/>
    </source>
</evidence>
<evidence type="ECO:0008006" key="4">
    <source>
        <dbReference type="Google" id="ProtNLM"/>
    </source>
</evidence>
<dbReference type="STRING" id="156976.AK829_11170"/>
<gene>
    <name evidence="2" type="ORF">AK829_11170</name>
</gene>
<dbReference type="PATRIC" id="fig|156976.3.peg.2251"/>
<organism evidence="2 3">
    <name type="scientific">Corynebacterium riegelii</name>
    <dbReference type="NCBI Taxonomy" id="156976"/>
    <lineage>
        <taxon>Bacteria</taxon>
        <taxon>Bacillati</taxon>
        <taxon>Actinomycetota</taxon>
        <taxon>Actinomycetes</taxon>
        <taxon>Mycobacteriales</taxon>
        <taxon>Corynebacteriaceae</taxon>
        <taxon>Corynebacterium</taxon>
    </lineage>
</organism>
<evidence type="ECO:0000313" key="2">
    <source>
        <dbReference type="EMBL" id="AKV59586.1"/>
    </source>
</evidence>
<dbReference type="EMBL" id="CP012342">
    <property type="protein sequence ID" value="AKV59586.1"/>
    <property type="molecule type" value="Genomic_DNA"/>
</dbReference>
<evidence type="ECO:0000256" key="1">
    <source>
        <dbReference type="SAM" id="MobiDB-lite"/>
    </source>
</evidence>
<accession>A0A0K1REG4</accession>
<proteinExistence type="predicted"/>
<keyword evidence="3" id="KW-1185">Reference proteome</keyword>
<dbReference type="Pfam" id="PF13809">
    <property type="entry name" value="Tubulin_2"/>
    <property type="match status" value="1"/>
</dbReference>
<name>A0A0K1REG4_9CORY</name>